<dbReference type="Proteomes" id="UP000675781">
    <property type="component" value="Unassembled WGS sequence"/>
</dbReference>
<evidence type="ECO:0000313" key="2">
    <source>
        <dbReference type="EMBL" id="MBR7833075.1"/>
    </source>
</evidence>
<accession>A0A941EIA4</accession>
<name>A0A941EIA4_9ACTN</name>
<feature type="compositionally biased region" description="Low complexity" evidence="1">
    <location>
        <begin position="38"/>
        <end position="57"/>
    </location>
</feature>
<protein>
    <submittedName>
        <fullName evidence="2">Uncharacterized protein</fullName>
    </submittedName>
</protein>
<organism evidence="2 3">
    <name type="scientific">Actinospica durhamensis</name>
    <dbReference type="NCBI Taxonomy" id="1508375"/>
    <lineage>
        <taxon>Bacteria</taxon>
        <taxon>Bacillati</taxon>
        <taxon>Actinomycetota</taxon>
        <taxon>Actinomycetes</taxon>
        <taxon>Catenulisporales</taxon>
        <taxon>Actinospicaceae</taxon>
        <taxon>Actinospica</taxon>
    </lineage>
</organism>
<reference evidence="2" key="1">
    <citation type="submission" date="2021-04" db="EMBL/GenBank/DDBJ databases">
        <title>Genome based classification of Actinospica acidithermotolerans sp. nov., an actinobacterium isolated from an Indonesian hot spring.</title>
        <authorList>
            <person name="Kusuma A.B."/>
            <person name="Putra K.E."/>
            <person name="Nafisah S."/>
            <person name="Loh J."/>
            <person name="Nouioui I."/>
            <person name="Goodfellow M."/>
        </authorList>
    </citation>
    <scope>NUCLEOTIDE SEQUENCE</scope>
    <source>
        <strain evidence="2">CSCA 57</strain>
    </source>
</reference>
<evidence type="ECO:0000313" key="3">
    <source>
        <dbReference type="Proteomes" id="UP000675781"/>
    </source>
</evidence>
<evidence type="ECO:0000256" key="1">
    <source>
        <dbReference type="SAM" id="MobiDB-lite"/>
    </source>
</evidence>
<keyword evidence="3" id="KW-1185">Reference proteome</keyword>
<feature type="region of interest" description="Disordered" evidence="1">
    <location>
        <begin position="1"/>
        <end position="57"/>
    </location>
</feature>
<comment type="caution">
    <text evidence="2">The sequence shown here is derived from an EMBL/GenBank/DDBJ whole genome shotgun (WGS) entry which is preliminary data.</text>
</comment>
<gene>
    <name evidence="2" type="ORF">KDL01_07360</name>
</gene>
<dbReference type="EMBL" id="JAGSOG010000022">
    <property type="protein sequence ID" value="MBR7833075.1"/>
    <property type="molecule type" value="Genomic_DNA"/>
</dbReference>
<proteinExistence type="predicted"/>
<sequence>MSANRSTAPSPMPRVPVVETPSCRAPATSAIPGPWSIPSSSTATPPPHSTSRSSRAPSTACLLRFTATSVTASSISLSRAARRPIRRPSSAAPRLAWVASVASWRIQMPSCDPIGSPAVTATT</sequence>
<dbReference type="AlphaFoldDB" id="A0A941EIA4"/>